<evidence type="ECO:0000256" key="4">
    <source>
        <dbReference type="ARBA" id="ARBA00022857"/>
    </source>
</evidence>
<dbReference type="GO" id="GO:0005737">
    <property type="term" value="C:cytoplasm"/>
    <property type="evidence" value="ECO:0007669"/>
    <property type="project" value="UniProtKB-SubCell"/>
</dbReference>
<dbReference type="NCBIfam" id="NF001221">
    <property type="entry name" value="PRK00197.1"/>
    <property type="match status" value="1"/>
</dbReference>
<comment type="catalytic activity">
    <reaction evidence="6 7">
        <text>L-glutamate 5-semialdehyde + phosphate + NADP(+) = L-glutamyl 5-phosphate + NADPH + H(+)</text>
        <dbReference type="Rhea" id="RHEA:19541"/>
        <dbReference type="ChEBI" id="CHEBI:15378"/>
        <dbReference type="ChEBI" id="CHEBI:43474"/>
        <dbReference type="ChEBI" id="CHEBI:57783"/>
        <dbReference type="ChEBI" id="CHEBI:58066"/>
        <dbReference type="ChEBI" id="CHEBI:58274"/>
        <dbReference type="ChEBI" id="CHEBI:58349"/>
        <dbReference type="EC" id="1.2.1.41"/>
    </reaction>
</comment>
<evidence type="ECO:0000256" key="7">
    <source>
        <dbReference type="HAMAP-Rule" id="MF_00412"/>
    </source>
</evidence>
<comment type="caution">
    <text evidence="9">The sequence shown here is derived from an EMBL/GenBank/DDBJ whole genome shotgun (WGS) entry which is preliminary data.</text>
</comment>
<evidence type="ECO:0000313" key="10">
    <source>
        <dbReference type="Proteomes" id="UP000024816"/>
    </source>
</evidence>
<dbReference type="NCBIfam" id="TIGR00407">
    <property type="entry name" value="proA"/>
    <property type="match status" value="1"/>
</dbReference>
<evidence type="ECO:0000256" key="5">
    <source>
        <dbReference type="ARBA" id="ARBA00023002"/>
    </source>
</evidence>
<dbReference type="FunFam" id="3.40.309.10:FF:000006">
    <property type="entry name" value="Gamma-glutamyl phosphate reductase"/>
    <property type="match status" value="1"/>
</dbReference>
<dbReference type="Gene3D" id="3.40.605.10">
    <property type="entry name" value="Aldehyde Dehydrogenase, Chain A, domain 1"/>
    <property type="match status" value="1"/>
</dbReference>
<evidence type="ECO:0000259" key="8">
    <source>
        <dbReference type="Pfam" id="PF00171"/>
    </source>
</evidence>
<keyword evidence="4 7" id="KW-0521">NADP</keyword>
<dbReference type="InterPro" id="IPR020593">
    <property type="entry name" value="G-glutamylP_reductase_CS"/>
</dbReference>
<dbReference type="Pfam" id="PF00171">
    <property type="entry name" value="Aldedh"/>
    <property type="match status" value="1"/>
</dbReference>
<accession>A0A059FCP9</accession>
<dbReference type="Proteomes" id="UP000024816">
    <property type="component" value="Unassembled WGS sequence"/>
</dbReference>
<dbReference type="GO" id="GO:0050661">
    <property type="term" value="F:NADP binding"/>
    <property type="evidence" value="ECO:0007669"/>
    <property type="project" value="InterPro"/>
</dbReference>
<dbReference type="PIRSF" id="PIRSF000151">
    <property type="entry name" value="GPR"/>
    <property type="match status" value="1"/>
</dbReference>
<keyword evidence="7" id="KW-0963">Cytoplasm</keyword>
<dbReference type="SUPFAM" id="SSF53720">
    <property type="entry name" value="ALDH-like"/>
    <property type="match status" value="1"/>
</dbReference>
<keyword evidence="5 7" id="KW-0560">Oxidoreductase</keyword>
<protein>
    <recommendedName>
        <fullName evidence="7">Gamma-glutamyl phosphate reductase</fullName>
        <shortName evidence="7">GPR</shortName>
        <ecNumber evidence="7">1.2.1.41</ecNumber>
    </recommendedName>
    <alternativeName>
        <fullName evidence="7">Glutamate-5-semialdehyde dehydrogenase</fullName>
    </alternativeName>
    <alternativeName>
        <fullName evidence="7">Glutamyl-gamma-semialdehyde dehydrogenase</fullName>
        <shortName evidence="7">GSA dehydrogenase</shortName>
    </alternativeName>
</protein>
<dbReference type="RefSeq" id="WP_081814617.1">
    <property type="nucleotide sequence ID" value="NZ_ARYJ01000005.1"/>
</dbReference>
<dbReference type="GO" id="GO:0055129">
    <property type="term" value="P:L-proline biosynthetic process"/>
    <property type="evidence" value="ECO:0007669"/>
    <property type="project" value="UniProtKB-UniRule"/>
</dbReference>
<evidence type="ECO:0000256" key="2">
    <source>
        <dbReference type="ARBA" id="ARBA00022605"/>
    </source>
</evidence>
<proteinExistence type="inferred from homology"/>
<dbReference type="InterPro" id="IPR012134">
    <property type="entry name" value="Glu-5-SA_DH"/>
</dbReference>
<dbReference type="PROSITE" id="PS01223">
    <property type="entry name" value="PROA"/>
    <property type="match status" value="1"/>
</dbReference>
<keyword evidence="3 7" id="KW-0641">Proline biosynthesis</keyword>
<comment type="similarity">
    <text evidence="7">Belongs to the gamma-glutamyl phosphate reductase family.</text>
</comment>
<dbReference type="PANTHER" id="PTHR11063">
    <property type="entry name" value="GLUTAMATE SEMIALDEHYDE DEHYDROGENASE"/>
    <property type="match status" value="1"/>
</dbReference>
<organism evidence="9 10">
    <name type="scientific">Hyphomonas jannaschiana VP2</name>
    <dbReference type="NCBI Taxonomy" id="1280952"/>
    <lineage>
        <taxon>Bacteria</taxon>
        <taxon>Pseudomonadati</taxon>
        <taxon>Pseudomonadota</taxon>
        <taxon>Alphaproteobacteria</taxon>
        <taxon>Hyphomonadales</taxon>
        <taxon>Hyphomonadaceae</taxon>
        <taxon>Hyphomonas</taxon>
    </lineage>
</organism>
<dbReference type="InterPro" id="IPR016161">
    <property type="entry name" value="Ald_DH/histidinol_DH"/>
</dbReference>
<dbReference type="HAMAP" id="MF_00412">
    <property type="entry name" value="ProA"/>
    <property type="match status" value="1"/>
</dbReference>
<comment type="subcellular location">
    <subcellularLocation>
        <location evidence="7">Cytoplasm</location>
    </subcellularLocation>
</comment>
<evidence type="ECO:0000313" key="9">
    <source>
        <dbReference type="EMBL" id="KCZ88394.1"/>
    </source>
</evidence>
<keyword evidence="2 7" id="KW-0028">Amino-acid biosynthesis</keyword>
<evidence type="ECO:0000256" key="6">
    <source>
        <dbReference type="ARBA" id="ARBA00049024"/>
    </source>
</evidence>
<reference evidence="9 10" key="1">
    <citation type="journal article" date="2014" name="Antonie Van Leeuwenhoek">
        <title>Hyphomonas beringensis sp. nov. and Hyphomonas chukchiensis sp. nov., isolated from surface seawater of the Bering Sea and Chukchi Sea.</title>
        <authorList>
            <person name="Li C."/>
            <person name="Lai Q."/>
            <person name="Li G."/>
            <person name="Dong C."/>
            <person name="Wang J."/>
            <person name="Liao Y."/>
            <person name="Shao Z."/>
        </authorList>
    </citation>
    <scope>NUCLEOTIDE SEQUENCE [LARGE SCALE GENOMIC DNA]</scope>
    <source>
        <strain evidence="9 10">VP2</strain>
    </source>
</reference>
<comment type="pathway">
    <text evidence="1 7">Amino-acid biosynthesis; L-proline biosynthesis; L-glutamate 5-semialdehyde from L-glutamate: step 2/2.</text>
</comment>
<name>A0A059FCP9_9PROT</name>
<gene>
    <name evidence="7 9" type="primary">proA</name>
    <name evidence="9" type="ORF">HJA_08504</name>
</gene>
<dbReference type="CDD" id="cd07079">
    <property type="entry name" value="ALDH_F18-19_ProA-GPR"/>
    <property type="match status" value="1"/>
</dbReference>
<dbReference type="EMBL" id="ARYJ01000005">
    <property type="protein sequence ID" value="KCZ88394.1"/>
    <property type="molecule type" value="Genomic_DNA"/>
</dbReference>
<feature type="domain" description="Aldehyde dehydrogenase" evidence="8">
    <location>
        <begin position="19"/>
        <end position="294"/>
    </location>
</feature>
<dbReference type="Gene3D" id="3.40.309.10">
    <property type="entry name" value="Aldehyde Dehydrogenase, Chain A, domain 2"/>
    <property type="match status" value="1"/>
</dbReference>
<evidence type="ECO:0000256" key="1">
    <source>
        <dbReference type="ARBA" id="ARBA00004985"/>
    </source>
</evidence>
<dbReference type="PATRIC" id="fig|1280952.3.peg.1692"/>
<dbReference type="PANTHER" id="PTHR11063:SF8">
    <property type="entry name" value="DELTA-1-PYRROLINE-5-CARBOXYLATE SYNTHASE"/>
    <property type="match status" value="1"/>
</dbReference>
<dbReference type="eggNOG" id="COG0014">
    <property type="taxonomic scope" value="Bacteria"/>
</dbReference>
<keyword evidence="10" id="KW-1185">Reference proteome</keyword>
<sequence length="428" mass="44522">MTIQTPAPNADLAETMLQLGRNARAASRALGKLTPEDRTRGLKAIAAAIRAAAPEILAANAEDMEAARAKGLDAAMLDRLALDEARVEGIAGGVEAVSCLADPIGRELARWTVPSGLDIARVAVPLGVIGIIYESRPNVTADAGALCLRSGNAAILRCGSESALSSRALVSAMRGALEKEGLPQDAIQLVPTQDREAVGHLLAGLDGNVDVIVPRGGRGLVERVQMDARVPVIGHLEGLCHVYIDGAADPEKAIATAVNAKMRRTGICGSAETLLVDAAIAGTLLPKLADALKEAGCELRGDERARAIVADMKPATEEDWATEYLAPILAVAVVDGIDGALAHISRWSSGHTEAVITEDQAVADKFFADVDSAILLHNASTQFADGGEFGMGAEIGIATGRIHARGPVGAEQLTTYKYLVRGKGQVRP</sequence>
<dbReference type="InterPro" id="IPR016162">
    <property type="entry name" value="Ald_DH_N"/>
</dbReference>
<dbReference type="InterPro" id="IPR015590">
    <property type="entry name" value="Aldehyde_DH_dom"/>
</dbReference>
<comment type="function">
    <text evidence="7">Catalyzes the NADPH-dependent reduction of L-glutamate 5-phosphate into L-glutamate 5-semialdehyde and phosphate. The product spontaneously undergoes cyclization to form 1-pyrroline-5-carboxylate.</text>
</comment>
<dbReference type="InterPro" id="IPR000965">
    <property type="entry name" value="GPR_dom"/>
</dbReference>
<dbReference type="STRING" id="1280952.HJA_08504"/>
<dbReference type="OrthoDB" id="9809970at2"/>
<dbReference type="UniPathway" id="UPA00098">
    <property type="reaction ID" value="UER00360"/>
</dbReference>
<dbReference type="GO" id="GO:0004350">
    <property type="term" value="F:glutamate-5-semialdehyde dehydrogenase activity"/>
    <property type="evidence" value="ECO:0007669"/>
    <property type="project" value="UniProtKB-UniRule"/>
</dbReference>
<evidence type="ECO:0000256" key="3">
    <source>
        <dbReference type="ARBA" id="ARBA00022650"/>
    </source>
</evidence>
<dbReference type="EC" id="1.2.1.41" evidence="7"/>
<dbReference type="AlphaFoldDB" id="A0A059FCP9"/>
<dbReference type="InterPro" id="IPR016163">
    <property type="entry name" value="Ald_DH_C"/>
</dbReference>